<sequence>MNVISGSYANLFSLAMAVFSALLAGTLYRLSSLRRCPGETARRRMASLVSWWMIAGSLFFAALGGRWAASIIWFAMSFIAMTEYRRLSSPAPPTTPSASSTMQWTPTAWVMTINLVVLYGGIAIGGDIAWLAFVSAASVIAFCGVTMASEGVLQYTPRIASSILGLLLCGIFPACSLLLLDPESPALFLLVVGMTQWNDILSAWAGRSLGRRKLAAAISPNKSLEGFVGGLIGTVVTAALVGPNLTELTLVDWSLLGLAIATAGTLGDLNMSAIKRAAGVKDSGTLIPGQGGMLDRIDSLTFSAPIALLLVEVMR</sequence>
<evidence type="ECO:0000313" key="2">
    <source>
        <dbReference type="EMBL" id="QDV85147.1"/>
    </source>
</evidence>
<accession>A0ABX5XT16</accession>
<evidence type="ECO:0000256" key="1">
    <source>
        <dbReference type="SAM" id="Phobius"/>
    </source>
</evidence>
<feature type="transmembrane region" description="Helical" evidence="1">
    <location>
        <begin position="43"/>
        <end position="61"/>
    </location>
</feature>
<keyword evidence="2" id="KW-0548">Nucleotidyltransferase</keyword>
<name>A0ABX5XT16_9BACT</name>
<proteinExistence type="predicted"/>
<keyword evidence="1" id="KW-0472">Membrane</keyword>
<keyword evidence="3" id="KW-1185">Reference proteome</keyword>
<dbReference type="Pfam" id="PF01148">
    <property type="entry name" value="CTP_transf_1"/>
    <property type="match status" value="1"/>
</dbReference>
<feature type="transmembrane region" description="Helical" evidence="1">
    <location>
        <begin position="104"/>
        <end position="122"/>
    </location>
</feature>
<dbReference type="RefSeq" id="WP_145214419.1">
    <property type="nucleotide sequence ID" value="NZ_CP036432.1"/>
</dbReference>
<feature type="transmembrane region" description="Helical" evidence="1">
    <location>
        <begin position="128"/>
        <end position="147"/>
    </location>
</feature>
<reference evidence="2 3" key="1">
    <citation type="submission" date="2019-02" db="EMBL/GenBank/DDBJ databases">
        <title>Deep-cultivation of Planctomycetes and their phenomic and genomic characterization uncovers novel biology.</title>
        <authorList>
            <person name="Wiegand S."/>
            <person name="Jogler M."/>
            <person name="Boedeker C."/>
            <person name="Pinto D."/>
            <person name="Vollmers J."/>
            <person name="Rivas-Marin E."/>
            <person name="Kohn T."/>
            <person name="Peeters S.H."/>
            <person name="Heuer A."/>
            <person name="Rast P."/>
            <person name="Oberbeckmann S."/>
            <person name="Bunk B."/>
            <person name="Jeske O."/>
            <person name="Meyerdierks A."/>
            <person name="Storesund J.E."/>
            <person name="Kallscheuer N."/>
            <person name="Luecker S."/>
            <person name="Lage O.M."/>
            <person name="Pohl T."/>
            <person name="Merkel B.J."/>
            <person name="Hornburger P."/>
            <person name="Mueller R.-W."/>
            <person name="Bruemmer F."/>
            <person name="Labrenz M."/>
            <person name="Spormann A.M."/>
            <person name="Op den Camp H."/>
            <person name="Overmann J."/>
            <person name="Amann R."/>
            <person name="Jetten M.S.M."/>
            <person name="Mascher T."/>
            <person name="Medema M.H."/>
            <person name="Devos D.P."/>
            <person name="Kaster A.-K."/>
            <person name="Ovreas L."/>
            <person name="Rohde M."/>
            <person name="Galperin M.Y."/>
            <person name="Jogler C."/>
        </authorList>
    </citation>
    <scope>NUCLEOTIDE SEQUENCE [LARGE SCALE GENOMIC DNA]</scope>
    <source>
        <strain evidence="2 3">TBK1r</strain>
    </source>
</reference>
<feature type="transmembrane region" description="Helical" evidence="1">
    <location>
        <begin position="12"/>
        <end position="31"/>
    </location>
</feature>
<protein>
    <submittedName>
        <fullName evidence="2">Phosphatidate cytidylyltransferase</fullName>
        <ecNumber evidence="2">2.7.7.41</ecNumber>
    </submittedName>
</protein>
<organism evidence="2 3">
    <name type="scientific">Stieleria magnilauensis</name>
    <dbReference type="NCBI Taxonomy" id="2527963"/>
    <lineage>
        <taxon>Bacteria</taxon>
        <taxon>Pseudomonadati</taxon>
        <taxon>Planctomycetota</taxon>
        <taxon>Planctomycetia</taxon>
        <taxon>Pirellulales</taxon>
        <taxon>Pirellulaceae</taxon>
        <taxon>Stieleria</taxon>
    </lineage>
</organism>
<dbReference type="EMBL" id="CP036432">
    <property type="protein sequence ID" value="QDV85147.1"/>
    <property type="molecule type" value="Genomic_DNA"/>
</dbReference>
<dbReference type="GO" id="GO:0004605">
    <property type="term" value="F:phosphatidate cytidylyltransferase activity"/>
    <property type="evidence" value="ECO:0007669"/>
    <property type="project" value="UniProtKB-EC"/>
</dbReference>
<keyword evidence="1" id="KW-0812">Transmembrane</keyword>
<gene>
    <name evidence="2" type="primary">cdsA_3</name>
    <name evidence="2" type="ORF">TBK1r_41010</name>
</gene>
<evidence type="ECO:0000313" key="3">
    <source>
        <dbReference type="Proteomes" id="UP000318081"/>
    </source>
</evidence>
<dbReference type="PANTHER" id="PTHR43535">
    <property type="entry name" value="PHOSPHATIDATE CYTIDYLYLTRANSFERASE"/>
    <property type="match status" value="1"/>
</dbReference>
<dbReference type="Proteomes" id="UP000318081">
    <property type="component" value="Chromosome"/>
</dbReference>
<feature type="transmembrane region" description="Helical" evidence="1">
    <location>
        <begin position="159"/>
        <end position="180"/>
    </location>
</feature>
<dbReference type="EC" id="2.7.7.41" evidence="2"/>
<dbReference type="PANTHER" id="PTHR43535:SF1">
    <property type="entry name" value="PHOSPHATIDATE CYTIDYLYLTRANSFERASE"/>
    <property type="match status" value="1"/>
</dbReference>
<keyword evidence="2" id="KW-0808">Transferase</keyword>
<keyword evidence="1" id="KW-1133">Transmembrane helix</keyword>